<evidence type="ECO:0000313" key="2">
    <source>
        <dbReference type="EMBL" id="GIG84880.1"/>
    </source>
</evidence>
<accession>A0A8J3VBJ7</accession>
<feature type="domain" description="NmrA-like" evidence="1">
    <location>
        <begin position="2"/>
        <end position="94"/>
    </location>
</feature>
<evidence type="ECO:0000313" key="3">
    <source>
        <dbReference type="Proteomes" id="UP000630097"/>
    </source>
</evidence>
<dbReference type="PANTHER" id="PTHR43162">
    <property type="match status" value="1"/>
</dbReference>
<dbReference type="PANTHER" id="PTHR43162:SF1">
    <property type="entry name" value="PRESTALK A DIFFERENTIATION PROTEIN A"/>
    <property type="match status" value="1"/>
</dbReference>
<dbReference type="Pfam" id="PF05368">
    <property type="entry name" value="NmrA"/>
    <property type="match status" value="1"/>
</dbReference>
<dbReference type="Proteomes" id="UP000630097">
    <property type="component" value="Unassembled WGS sequence"/>
</dbReference>
<dbReference type="EMBL" id="BONV01000062">
    <property type="protein sequence ID" value="GIG84880.1"/>
    <property type="molecule type" value="Genomic_DNA"/>
</dbReference>
<dbReference type="InterPro" id="IPR036291">
    <property type="entry name" value="NAD(P)-bd_dom_sf"/>
</dbReference>
<dbReference type="Gene3D" id="3.40.50.720">
    <property type="entry name" value="NAD(P)-binding Rossmann-like Domain"/>
    <property type="match status" value="1"/>
</dbReference>
<name>A0A8J3VBJ7_9ACTN</name>
<sequence>MTVLVTGATGTVGAHVVRHLLRAGRKVRALTRDPASAHLPEGVEVIAGDLTDAATLAPAFDGVTAAHLINFGRGYRPLGNGQEIVDLALRAGVRAVTVLGGWETGSLEPAVQAGDLRWTLLRPVEFMANTLADWGESLRTTGVVREPYGDRKSPPIHESDIGAVAAAVLTQDGHAGQDYHLTGPEVVTPRDKVRMLAEATGHDLRFEELTPGRTRQEWVTDGGRPERLLFQAFPPGLGDAELVEMLLRLYGTPNELGATVTDAVEKVTGRPARTFAEWAAEHAGAFRPRSAERPEADRKVS</sequence>
<dbReference type="InterPro" id="IPR008030">
    <property type="entry name" value="NmrA-like"/>
</dbReference>
<evidence type="ECO:0000259" key="1">
    <source>
        <dbReference type="Pfam" id="PF05368"/>
    </source>
</evidence>
<dbReference type="RefSeq" id="WP_203888141.1">
    <property type="nucleotide sequence ID" value="NZ_BAABHH010000043.1"/>
</dbReference>
<comment type="caution">
    <text evidence="2">The sequence shown here is derived from an EMBL/GenBank/DDBJ whole genome shotgun (WGS) entry which is preliminary data.</text>
</comment>
<organism evidence="2 3">
    <name type="scientific">Planotetraspora kaengkrachanensis</name>
    <dbReference type="NCBI Taxonomy" id="575193"/>
    <lineage>
        <taxon>Bacteria</taxon>
        <taxon>Bacillati</taxon>
        <taxon>Actinomycetota</taxon>
        <taxon>Actinomycetes</taxon>
        <taxon>Streptosporangiales</taxon>
        <taxon>Streptosporangiaceae</taxon>
        <taxon>Planotetraspora</taxon>
    </lineage>
</organism>
<dbReference type="AlphaFoldDB" id="A0A8J3VBJ7"/>
<gene>
    <name evidence="2" type="ORF">Pka01_80070</name>
</gene>
<dbReference type="InterPro" id="IPR051604">
    <property type="entry name" value="Ergot_Alk_Oxidoreductase"/>
</dbReference>
<keyword evidence="3" id="KW-1185">Reference proteome</keyword>
<protein>
    <submittedName>
        <fullName evidence="2">Nucleotide-diphosphate-sugar epimerase</fullName>
    </submittedName>
</protein>
<dbReference type="SUPFAM" id="SSF51735">
    <property type="entry name" value="NAD(P)-binding Rossmann-fold domains"/>
    <property type="match status" value="1"/>
</dbReference>
<reference evidence="2 3" key="1">
    <citation type="submission" date="2021-01" db="EMBL/GenBank/DDBJ databases">
        <title>Whole genome shotgun sequence of Planotetraspora kaengkrachanensis NBRC 104272.</title>
        <authorList>
            <person name="Komaki H."/>
            <person name="Tamura T."/>
        </authorList>
    </citation>
    <scope>NUCLEOTIDE SEQUENCE [LARGE SCALE GENOMIC DNA]</scope>
    <source>
        <strain evidence="2 3">NBRC 104272</strain>
    </source>
</reference>
<proteinExistence type="predicted"/>